<feature type="transmembrane region" description="Helical" evidence="8">
    <location>
        <begin position="285"/>
        <end position="305"/>
    </location>
</feature>
<sequence length="671" mass="75446">MSPPPAATSIMFFWENNNVIILGMEDGTIRVYDVKTDQICSWRNFAFMKQSSRFLDIDGHAVSLEGPDLKPCTQWISRGRICDATYSCDGHTVYASFVMGYIAVLDSPSFTLRCIINLSAYKTLNPRLRSSSGLVLARAWTPTVKRQPGSCRMFPVLVEHSAVLHLVWFMGTMTNPRGRMGVVDGSVLPNTRPTSIVESGALAQTFGSSTVSDFPSSVFNCELTVHVWKLDDRSLQEIPTWAVALVCAVFIIISISIEHGIVSLGKLFHKRQKKAMTEALEKMKAELTILGFISLLLSVSTTYVVKICIPIKLGKTLLPCQHYKEKSGLFDDKGENEGGDRRKLFSYAEGMMWHRSLVARDEHEDYCAAKGRISLISYKRIHQLHMCIFVLVVFHILYSVILMALGQAKMMKWKAWESETSSLEYQVTIDPRRLRFTHQTTFVKRHVGFSRKPLIRWIVAFFRQFLGSISKADYLAIRGGFINAHFAPNSKFNFHKYIRRSMEDDYKKVLGIRQGTSSARFIYQFVNGQSIGSVFLLGSSLFGGIKFNSYEGAFGCGMSGGARLRGGASTLQQYGSYGSGGKYGGCREYLSDQMNAPYGEMMYYLNNANGDKCFQVIHPIFHAKEISGKLITVLTLNIRLWLRQTLLFTSTTNIPSALFTLYIIPPYGAFI</sequence>
<dbReference type="PANTHER" id="PTHR31942">
    <property type="entry name" value="MLO-LIKE PROTEIN 1"/>
    <property type="match status" value="1"/>
</dbReference>
<evidence type="ECO:0000256" key="6">
    <source>
        <dbReference type="ARBA" id="ARBA00023136"/>
    </source>
</evidence>
<evidence type="ECO:0000313" key="9">
    <source>
        <dbReference type="EMBL" id="KAK1386225.1"/>
    </source>
</evidence>
<dbReference type="InterPro" id="IPR004326">
    <property type="entry name" value="Mlo"/>
</dbReference>
<dbReference type="EMBL" id="JAUIZM010000005">
    <property type="protein sequence ID" value="KAK1386225.1"/>
    <property type="molecule type" value="Genomic_DNA"/>
</dbReference>
<evidence type="ECO:0008006" key="11">
    <source>
        <dbReference type="Google" id="ProtNLM"/>
    </source>
</evidence>
<evidence type="ECO:0000256" key="8">
    <source>
        <dbReference type="SAM" id="Phobius"/>
    </source>
</evidence>
<reference evidence="9" key="2">
    <citation type="submission" date="2023-05" db="EMBL/GenBank/DDBJ databases">
        <authorList>
            <person name="Schelkunov M.I."/>
        </authorList>
    </citation>
    <scope>NUCLEOTIDE SEQUENCE</scope>
    <source>
        <strain evidence="9">Hsosn_3</strain>
        <tissue evidence="9">Leaf</tissue>
    </source>
</reference>
<dbReference type="InterPro" id="IPR015943">
    <property type="entry name" value="WD40/YVTN_repeat-like_dom_sf"/>
</dbReference>
<name>A0AAD8II92_9APIA</name>
<evidence type="ECO:0000256" key="1">
    <source>
        <dbReference type="ARBA" id="ARBA00004141"/>
    </source>
</evidence>
<evidence type="ECO:0000256" key="2">
    <source>
        <dbReference type="ARBA" id="ARBA00006574"/>
    </source>
</evidence>
<comment type="caution">
    <text evidence="9">The sequence shown here is derived from an EMBL/GenBank/DDBJ whole genome shotgun (WGS) entry which is preliminary data.</text>
</comment>
<accession>A0AAD8II92</accession>
<evidence type="ECO:0000256" key="5">
    <source>
        <dbReference type="ARBA" id="ARBA00022989"/>
    </source>
</evidence>
<keyword evidence="7" id="KW-0568">Pathogenesis-related protein</keyword>
<feature type="transmembrane region" description="Helical" evidence="8">
    <location>
        <begin position="383"/>
        <end position="405"/>
    </location>
</feature>
<protein>
    <recommendedName>
        <fullName evidence="11">MLO-like protein</fullName>
    </recommendedName>
</protein>
<organism evidence="9 10">
    <name type="scientific">Heracleum sosnowskyi</name>
    <dbReference type="NCBI Taxonomy" id="360622"/>
    <lineage>
        <taxon>Eukaryota</taxon>
        <taxon>Viridiplantae</taxon>
        <taxon>Streptophyta</taxon>
        <taxon>Embryophyta</taxon>
        <taxon>Tracheophyta</taxon>
        <taxon>Spermatophyta</taxon>
        <taxon>Magnoliopsida</taxon>
        <taxon>eudicotyledons</taxon>
        <taxon>Gunneridae</taxon>
        <taxon>Pentapetalae</taxon>
        <taxon>asterids</taxon>
        <taxon>campanulids</taxon>
        <taxon>Apiales</taxon>
        <taxon>Apiaceae</taxon>
        <taxon>Apioideae</taxon>
        <taxon>apioid superclade</taxon>
        <taxon>Tordylieae</taxon>
        <taxon>Tordyliinae</taxon>
        <taxon>Heracleum</taxon>
    </lineage>
</organism>
<dbReference type="GO" id="GO:0016020">
    <property type="term" value="C:membrane"/>
    <property type="evidence" value="ECO:0007669"/>
    <property type="project" value="UniProtKB-SubCell"/>
</dbReference>
<evidence type="ECO:0000256" key="3">
    <source>
        <dbReference type="ARBA" id="ARBA00022692"/>
    </source>
</evidence>
<gene>
    <name evidence="9" type="ORF">POM88_023960</name>
</gene>
<dbReference type="GO" id="GO:0006952">
    <property type="term" value="P:defense response"/>
    <property type="evidence" value="ECO:0007669"/>
    <property type="project" value="UniProtKB-KW"/>
</dbReference>
<keyword evidence="5 8" id="KW-1133">Transmembrane helix</keyword>
<keyword evidence="3 8" id="KW-0812">Transmembrane</keyword>
<feature type="transmembrane region" description="Helical" evidence="8">
    <location>
        <begin position="241"/>
        <end position="264"/>
    </location>
</feature>
<keyword evidence="4" id="KW-0611">Plant defense</keyword>
<keyword evidence="10" id="KW-1185">Reference proteome</keyword>
<keyword evidence="6 8" id="KW-0472">Membrane</keyword>
<proteinExistence type="inferred from homology"/>
<dbReference type="AlphaFoldDB" id="A0AAD8II92"/>
<evidence type="ECO:0000256" key="4">
    <source>
        <dbReference type="ARBA" id="ARBA00022821"/>
    </source>
</evidence>
<dbReference type="Gene3D" id="2.130.10.10">
    <property type="entry name" value="YVTN repeat-like/Quinoprotein amine dehydrogenase"/>
    <property type="match status" value="1"/>
</dbReference>
<reference evidence="9" key="1">
    <citation type="submission" date="2023-02" db="EMBL/GenBank/DDBJ databases">
        <title>Genome of toxic invasive species Heracleum sosnowskyi carries increased number of genes despite the absence of recent whole-genome duplications.</title>
        <authorList>
            <person name="Schelkunov M."/>
            <person name="Shtratnikova V."/>
            <person name="Makarenko M."/>
            <person name="Klepikova A."/>
            <person name="Omelchenko D."/>
            <person name="Novikova G."/>
            <person name="Obukhova E."/>
            <person name="Bogdanov V."/>
            <person name="Penin A."/>
            <person name="Logacheva M."/>
        </authorList>
    </citation>
    <scope>NUCLEOTIDE SEQUENCE</scope>
    <source>
        <strain evidence="9">Hsosn_3</strain>
        <tissue evidence="9">Leaf</tissue>
    </source>
</reference>
<dbReference type="Pfam" id="PF03094">
    <property type="entry name" value="Mlo"/>
    <property type="match status" value="1"/>
</dbReference>
<comment type="subcellular location">
    <subcellularLocation>
        <location evidence="1">Membrane</location>
        <topology evidence="1">Multi-pass membrane protein</topology>
    </subcellularLocation>
</comment>
<dbReference type="InterPro" id="IPR036322">
    <property type="entry name" value="WD40_repeat_dom_sf"/>
</dbReference>
<dbReference type="PANTHER" id="PTHR31942:SF82">
    <property type="entry name" value="MLO PROTEIN HOMOLOG 1"/>
    <property type="match status" value="1"/>
</dbReference>
<comment type="similarity">
    <text evidence="2">Belongs to the MLO family.</text>
</comment>
<evidence type="ECO:0000313" key="10">
    <source>
        <dbReference type="Proteomes" id="UP001237642"/>
    </source>
</evidence>
<dbReference type="SUPFAM" id="SSF50978">
    <property type="entry name" value="WD40 repeat-like"/>
    <property type="match status" value="1"/>
</dbReference>
<dbReference type="Proteomes" id="UP001237642">
    <property type="component" value="Unassembled WGS sequence"/>
</dbReference>
<evidence type="ECO:0000256" key="7">
    <source>
        <dbReference type="ARBA" id="ARBA00023265"/>
    </source>
</evidence>